<dbReference type="Pfam" id="PF13556">
    <property type="entry name" value="HTH_30"/>
    <property type="match status" value="1"/>
</dbReference>
<organism evidence="5 6">
    <name type="scientific">Marinicrinis lubricantis</name>
    <dbReference type="NCBI Taxonomy" id="2086470"/>
    <lineage>
        <taxon>Bacteria</taxon>
        <taxon>Bacillati</taxon>
        <taxon>Bacillota</taxon>
        <taxon>Bacilli</taxon>
        <taxon>Bacillales</taxon>
        <taxon>Paenibacillaceae</taxon>
    </lineage>
</organism>
<dbReference type="Proteomes" id="UP001596250">
    <property type="component" value="Unassembled WGS sequence"/>
</dbReference>
<sequence>MEMESKLTVQEVLRRPLFQEAYVAAGAQGLHRRVRWVHILEVSNVEHLIRGEEMILTTGISFPKNTGSLVAYVEGLVRQHASCLCIEISEQFPDIPEEMKEAADRLQFPLIVFPRQVRFVDLTQDVHSLIINRHHKLLKELESRSREFQRLTLTSQGIPKVIKRLHASTSSQIAYFPADGKPFFAPAMRIHDQYKLMEFVYTKLQESNSSEDGELQEWDYGLQKVLIQPAGALGSTWAHVVMVLDHPPEEYDVLILDSAVISIAQDLLRTRFMEERKLYTENLWVDDLLHLRMKDEERIQSLLGSEFDRLNEASHRVCLIEYEHNVTSEHEWKLAQLEADSAGVHLSMVLRASFEQQGFLPLMTLKKNGLVIVAVDVLSHRSSKEGLAQVFETLERVKKDEQLGQLVFRVGVGGSRTGLVHAHQSYQEAIHALALYPCFGRPILFFEDLGVYRLLFNLTDKQVLHQYIDSYLGPLIHYDEAKGGDLLRTLKVYLDHDGSKQLAAQKLFIVRQSLYYRLEKITELLGKEIMNSEHRLALQVALRAYQMLHPDKLADSEGACRV</sequence>
<feature type="domain" description="Purine catabolism PurC-like" evidence="2">
    <location>
        <begin position="11"/>
        <end position="130"/>
    </location>
</feature>
<dbReference type="InterPro" id="IPR042070">
    <property type="entry name" value="PucR_C-HTH_sf"/>
</dbReference>
<gene>
    <name evidence="5" type="ORF">ACFPXP_02095</name>
</gene>
<dbReference type="EMBL" id="JBHSQV010000010">
    <property type="protein sequence ID" value="MFC5985264.1"/>
    <property type="molecule type" value="Genomic_DNA"/>
</dbReference>
<feature type="domain" description="CdaR GGDEF-like" evidence="4">
    <location>
        <begin position="314"/>
        <end position="434"/>
    </location>
</feature>
<dbReference type="InterPro" id="IPR051448">
    <property type="entry name" value="CdaR-like_regulators"/>
</dbReference>
<reference evidence="6" key="1">
    <citation type="journal article" date="2019" name="Int. J. Syst. Evol. Microbiol.">
        <title>The Global Catalogue of Microorganisms (GCM) 10K type strain sequencing project: providing services to taxonomists for standard genome sequencing and annotation.</title>
        <authorList>
            <consortium name="The Broad Institute Genomics Platform"/>
            <consortium name="The Broad Institute Genome Sequencing Center for Infectious Disease"/>
            <person name="Wu L."/>
            <person name="Ma J."/>
        </authorList>
    </citation>
    <scope>NUCLEOTIDE SEQUENCE [LARGE SCALE GENOMIC DNA]</scope>
    <source>
        <strain evidence="6">CCM 8749</strain>
    </source>
</reference>
<evidence type="ECO:0000256" key="1">
    <source>
        <dbReference type="ARBA" id="ARBA00006754"/>
    </source>
</evidence>
<dbReference type="InterPro" id="IPR012914">
    <property type="entry name" value="PucR_dom"/>
</dbReference>
<dbReference type="PANTHER" id="PTHR33744">
    <property type="entry name" value="CARBOHYDRATE DIACID REGULATOR"/>
    <property type="match status" value="1"/>
</dbReference>
<keyword evidence="6" id="KW-1185">Reference proteome</keyword>
<evidence type="ECO:0000313" key="5">
    <source>
        <dbReference type="EMBL" id="MFC5985264.1"/>
    </source>
</evidence>
<dbReference type="RefSeq" id="WP_379891924.1">
    <property type="nucleotide sequence ID" value="NZ_CBCSCT010000003.1"/>
</dbReference>
<evidence type="ECO:0000313" key="6">
    <source>
        <dbReference type="Proteomes" id="UP001596250"/>
    </source>
</evidence>
<comment type="similarity">
    <text evidence="1">Belongs to the CdaR family.</text>
</comment>
<protein>
    <submittedName>
        <fullName evidence="5">PucR family transcriptional regulator</fullName>
    </submittedName>
</protein>
<dbReference type="InterPro" id="IPR041522">
    <property type="entry name" value="CdaR_GGDEF"/>
</dbReference>
<comment type="caution">
    <text evidence="5">The sequence shown here is derived from an EMBL/GenBank/DDBJ whole genome shotgun (WGS) entry which is preliminary data.</text>
</comment>
<feature type="domain" description="PucR C-terminal helix-turn-helix" evidence="3">
    <location>
        <begin position="486"/>
        <end position="544"/>
    </location>
</feature>
<dbReference type="PANTHER" id="PTHR33744:SF1">
    <property type="entry name" value="DNA-BINDING TRANSCRIPTIONAL ACTIVATOR ADER"/>
    <property type="match status" value="1"/>
</dbReference>
<evidence type="ECO:0000259" key="4">
    <source>
        <dbReference type="Pfam" id="PF17853"/>
    </source>
</evidence>
<dbReference type="Gene3D" id="1.10.10.2840">
    <property type="entry name" value="PucR C-terminal helix-turn-helix domain"/>
    <property type="match status" value="1"/>
</dbReference>
<evidence type="ECO:0000259" key="2">
    <source>
        <dbReference type="Pfam" id="PF07905"/>
    </source>
</evidence>
<dbReference type="Pfam" id="PF07905">
    <property type="entry name" value="PucR"/>
    <property type="match status" value="1"/>
</dbReference>
<name>A0ABW1IJP3_9BACL</name>
<dbReference type="InterPro" id="IPR025736">
    <property type="entry name" value="PucR_C-HTH_dom"/>
</dbReference>
<evidence type="ECO:0000259" key="3">
    <source>
        <dbReference type="Pfam" id="PF13556"/>
    </source>
</evidence>
<accession>A0ABW1IJP3</accession>
<proteinExistence type="inferred from homology"/>
<dbReference type="Pfam" id="PF17853">
    <property type="entry name" value="GGDEF_2"/>
    <property type="match status" value="1"/>
</dbReference>